<dbReference type="Gene3D" id="3.40.50.10860">
    <property type="entry name" value="Leucine Dehydrogenase, chain A, domain 1"/>
    <property type="match status" value="1"/>
</dbReference>
<dbReference type="InterPro" id="IPR036291">
    <property type="entry name" value="NAD(P)-bd_dom_sf"/>
</dbReference>
<reference evidence="7 8" key="1">
    <citation type="submission" date="2013-12" db="EMBL/GenBank/DDBJ databases">
        <title>Comparative genomics of Petrotoga isolates.</title>
        <authorList>
            <person name="Nesbo C.L."/>
            <person name="Charchuk R."/>
            <person name="Chow K."/>
        </authorList>
    </citation>
    <scope>NUCLEOTIDE SEQUENCE [LARGE SCALE GENOMIC DNA]</scope>
    <source>
        <strain evidence="7 8">DSM 10691</strain>
    </source>
</reference>
<accession>A0A2K1PF18</accession>
<dbReference type="AlphaFoldDB" id="A0A2K1PF18"/>
<dbReference type="EMBL" id="AZRM01000013">
    <property type="protein sequence ID" value="PNS01393.1"/>
    <property type="molecule type" value="Genomic_DNA"/>
</dbReference>
<keyword evidence="3" id="KW-0057">Aromatic amino acid biosynthesis</keyword>
<evidence type="ECO:0000259" key="5">
    <source>
        <dbReference type="Pfam" id="PF01488"/>
    </source>
</evidence>
<sequence>MKKFGLLEYPHKESLSKKVFNEYFKKANIDAVYEDIVIVPDNFDDEINKYINSYDGLNVTVPFKEKVIKYVEPVEEAKEINAVNCIFNNKGYNTDWKGFYNSLNPSMLKEPIVLVGAGGASKSIIYALYKMGIKKLFLVNRTVEKAEKLKKIFLSKIDIKIESFDHLQSIIRTSKTFINATSIGMFGESFNLEVRDLSNLSLIYDIVYNNTPLQKIAKENNIKCIDGRTFWYHQGVENLKIWHIYTPEIFDETFKTFARGE</sequence>
<dbReference type="InterPro" id="IPR046346">
    <property type="entry name" value="Aminoacid_DH-like_N_sf"/>
</dbReference>
<dbReference type="CDD" id="cd01065">
    <property type="entry name" value="NAD_bind_Shikimate_DH"/>
    <property type="match status" value="1"/>
</dbReference>
<dbReference type="Pfam" id="PF08501">
    <property type="entry name" value="Shikimate_dh_N"/>
    <property type="match status" value="1"/>
</dbReference>
<evidence type="ECO:0000256" key="4">
    <source>
        <dbReference type="ARBA" id="ARBA00049442"/>
    </source>
</evidence>
<dbReference type="PANTHER" id="PTHR21089">
    <property type="entry name" value="SHIKIMATE DEHYDROGENASE"/>
    <property type="match status" value="1"/>
</dbReference>
<dbReference type="SUPFAM" id="SSF53223">
    <property type="entry name" value="Aminoacid dehydrogenase-like, N-terminal domain"/>
    <property type="match status" value="1"/>
</dbReference>
<dbReference type="Proteomes" id="UP000236199">
    <property type="component" value="Unassembled WGS sequence"/>
</dbReference>
<evidence type="ECO:0000256" key="2">
    <source>
        <dbReference type="ARBA" id="ARBA00012962"/>
    </source>
</evidence>
<dbReference type="OrthoDB" id="9792692at2"/>
<comment type="pathway">
    <text evidence="1">Metabolic intermediate biosynthesis; chorismate biosynthesis; chorismate from D-erythrose 4-phosphate and phosphoenolpyruvate: step 4/7.</text>
</comment>
<dbReference type="Gene3D" id="3.40.50.720">
    <property type="entry name" value="NAD(P)-binding Rossmann-like Domain"/>
    <property type="match status" value="1"/>
</dbReference>
<comment type="catalytic activity">
    <reaction evidence="4">
        <text>shikimate + NADP(+) = 3-dehydroshikimate + NADPH + H(+)</text>
        <dbReference type="Rhea" id="RHEA:17737"/>
        <dbReference type="ChEBI" id="CHEBI:15378"/>
        <dbReference type="ChEBI" id="CHEBI:16630"/>
        <dbReference type="ChEBI" id="CHEBI:36208"/>
        <dbReference type="ChEBI" id="CHEBI:57783"/>
        <dbReference type="ChEBI" id="CHEBI:58349"/>
        <dbReference type="EC" id="1.1.1.25"/>
    </reaction>
</comment>
<keyword evidence="8" id="KW-1185">Reference proteome</keyword>
<dbReference type="GO" id="GO:0009073">
    <property type="term" value="P:aromatic amino acid family biosynthetic process"/>
    <property type="evidence" value="ECO:0007669"/>
    <property type="project" value="UniProtKB-KW"/>
</dbReference>
<evidence type="ECO:0000313" key="8">
    <source>
        <dbReference type="Proteomes" id="UP000236199"/>
    </source>
</evidence>
<gene>
    <name evidence="7" type="ORF">X928_02875</name>
</gene>
<dbReference type="GO" id="GO:0004764">
    <property type="term" value="F:shikimate 3-dehydrogenase (NADP+) activity"/>
    <property type="evidence" value="ECO:0007669"/>
    <property type="project" value="UniProtKB-EC"/>
</dbReference>
<organism evidence="7 8">
    <name type="scientific">Petrotoga miotherma DSM 10691</name>
    <dbReference type="NCBI Taxonomy" id="1434326"/>
    <lineage>
        <taxon>Bacteria</taxon>
        <taxon>Thermotogati</taxon>
        <taxon>Thermotogota</taxon>
        <taxon>Thermotogae</taxon>
        <taxon>Petrotogales</taxon>
        <taxon>Petrotogaceae</taxon>
        <taxon>Petrotoga</taxon>
    </lineage>
</organism>
<dbReference type="UniPathway" id="UPA00053">
    <property type="reaction ID" value="UER00087"/>
</dbReference>
<evidence type="ECO:0000259" key="6">
    <source>
        <dbReference type="Pfam" id="PF08501"/>
    </source>
</evidence>
<protein>
    <recommendedName>
        <fullName evidence="2">shikimate dehydrogenase (NADP(+))</fullName>
        <ecNumber evidence="2">1.1.1.25</ecNumber>
    </recommendedName>
</protein>
<keyword evidence="3" id="KW-0028">Amino-acid biosynthesis</keyword>
<name>A0A2K1PF18_9BACT</name>
<feature type="domain" description="Shikimate dehydrogenase substrate binding N-terminal" evidence="6">
    <location>
        <begin position="9"/>
        <end position="86"/>
    </location>
</feature>
<dbReference type="PANTHER" id="PTHR21089:SF1">
    <property type="entry name" value="BIFUNCTIONAL 3-DEHYDROQUINATE DEHYDRATASE_SHIKIMATE DEHYDROGENASE, CHLOROPLASTIC"/>
    <property type="match status" value="1"/>
</dbReference>
<dbReference type="GO" id="GO:0009423">
    <property type="term" value="P:chorismate biosynthetic process"/>
    <property type="evidence" value="ECO:0007669"/>
    <property type="project" value="UniProtKB-UniPathway"/>
</dbReference>
<dbReference type="Pfam" id="PF01488">
    <property type="entry name" value="Shikimate_DH"/>
    <property type="match status" value="1"/>
</dbReference>
<dbReference type="GO" id="GO:0019632">
    <property type="term" value="P:shikimate metabolic process"/>
    <property type="evidence" value="ECO:0007669"/>
    <property type="project" value="TreeGrafter"/>
</dbReference>
<dbReference type="GO" id="GO:0005829">
    <property type="term" value="C:cytosol"/>
    <property type="evidence" value="ECO:0007669"/>
    <property type="project" value="TreeGrafter"/>
</dbReference>
<evidence type="ECO:0000256" key="1">
    <source>
        <dbReference type="ARBA" id="ARBA00004871"/>
    </source>
</evidence>
<comment type="caution">
    <text evidence="7">The sequence shown here is derived from an EMBL/GenBank/DDBJ whole genome shotgun (WGS) entry which is preliminary data.</text>
</comment>
<dbReference type="InterPro" id="IPR022893">
    <property type="entry name" value="Shikimate_DH_fam"/>
</dbReference>
<evidence type="ECO:0000313" key="7">
    <source>
        <dbReference type="EMBL" id="PNS01393.1"/>
    </source>
</evidence>
<dbReference type="GO" id="GO:0050661">
    <property type="term" value="F:NADP binding"/>
    <property type="evidence" value="ECO:0007669"/>
    <property type="project" value="TreeGrafter"/>
</dbReference>
<dbReference type="SUPFAM" id="SSF51735">
    <property type="entry name" value="NAD(P)-binding Rossmann-fold domains"/>
    <property type="match status" value="1"/>
</dbReference>
<dbReference type="InterPro" id="IPR006151">
    <property type="entry name" value="Shikm_DH/Glu-tRNA_Rdtase"/>
</dbReference>
<proteinExistence type="predicted"/>
<feature type="domain" description="Quinate/shikimate 5-dehydrogenase/glutamyl-tRNA reductase" evidence="5">
    <location>
        <begin position="108"/>
        <end position="182"/>
    </location>
</feature>
<dbReference type="InterPro" id="IPR013708">
    <property type="entry name" value="Shikimate_DH-bd_N"/>
</dbReference>
<dbReference type="EC" id="1.1.1.25" evidence="2"/>
<evidence type="ECO:0000256" key="3">
    <source>
        <dbReference type="ARBA" id="ARBA00023141"/>
    </source>
</evidence>